<keyword evidence="3" id="KW-1185">Reference proteome</keyword>
<reference evidence="2" key="2">
    <citation type="submission" date="2018-03" db="EMBL/GenBank/DDBJ databases">
        <title>The Triticum urartu genome reveals the dynamic nature of wheat genome evolution.</title>
        <authorList>
            <person name="Ling H."/>
            <person name="Ma B."/>
            <person name="Shi X."/>
            <person name="Liu H."/>
            <person name="Dong L."/>
            <person name="Sun H."/>
            <person name="Cao Y."/>
            <person name="Gao Q."/>
            <person name="Zheng S."/>
            <person name="Li Y."/>
            <person name="Yu Y."/>
            <person name="Du H."/>
            <person name="Qi M."/>
            <person name="Li Y."/>
            <person name="Yu H."/>
            <person name="Cui Y."/>
            <person name="Wang N."/>
            <person name="Chen C."/>
            <person name="Wu H."/>
            <person name="Zhao Y."/>
            <person name="Zhang J."/>
            <person name="Li Y."/>
            <person name="Zhou W."/>
            <person name="Zhang B."/>
            <person name="Hu W."/>
            <person name="Eijk M."/>
            <person name="Tang J."/>
            <person name="Witsenboer H."/>
            <person name="Zhao S."/>
            <person name="Li Z."/>
            <person name="Zhang A."/>
            <person name="Wang D."/>
            <person name="Liang C."/>
        </authorList>
    </citation>
    <scope>NUCLEOTIDE SEQUENCE [LARGE SCALE GENOMIC DNA]</scope>
    <source>
        <strain evidence="2">cv. G1812</strain>
    </source>
</reference>
<reference evidence="3" key="1">
    <citation type="journal article" date="2013" name="Nature">
        <title>Draft genome of the wheat A-genome progenitor Triticum urartu.</title>
        <authorList>
            <person name="Ling H.Q."/>
            <person name="Zhao S."/>
            <person name="Liu D."/>
            <person name="Wang J."/>
            <person name="Sun H."/>
            <person name="Zhang C."/>
            <person name="Fan H."/>
            <person name="Li D."/>
            <person name="Dong L."/>
            <person name="Tao Y."/>
            <person name="Gao C."/>
            <person name="Wu H."/>
            <person name="Li Y."/>
            <person name="Cui Y."/>
            <person name="Guo X."/>
            <person name="Zheng S."/>
            <person name="Wang B."/>
            <person name="Yu K."/>
            <person name="Liang Q."/>
            <person name="Yang W."/>
            <person name="Lou X."/>
            <person name="Chen J."/>
            <person name="Feng M."/>
            <person name="Jian J."/>
            <person name="Zhang X."/>
            <person name="Luo G."/>
            <person name="Jiang Y."/>
            <person name="Liu J."/>
            <person name="Wang Z."/>
            <person name="Sha Y."/>
            <person name="Zhang B."/>
            <person name="Wu H."/>
            <person name="Tang D."/>
            <person name="Shen Q."/>
            <person name="Xue P."/>
            <person name="Zou S."/>
            <person name="Wang X."/>
            <person name="Liu X."/>
            <person name="Wang F."/>
            <person name="Yang Y."/>
            <person name="An X."/>
            <person name="Dong Z."/>
            <person name="Zhang K."/>
            <person name="Zhang X."/>
            <person name="Luo M.C."/>
            <person name="Dvorak J."/>
            <person name="Tong Y."/>
            <person name="Wang J."/>
            <person name="Yang H."/>
            <person name="Li Z."/>
            <person name="Wang D."/>
            <person name="Zhang A."/>
            <person name="Wang J."/>
        </authorList>
    </citation>
    <scope>NUCLEOTIDE SEQUENCE</scope>
    <source>
        <strain evidence="3">cv. G1812</strain>
    </source>
</reference>
<reference evidence="2" key="3">
    <citation type="submission" date="2022-06" db="UniProtKB">
        <authorList>
            <consortium name="EnsemblPlants"/>
        </authorList>
    </citation>
    <scope>IDENTIFICATION</scope>
</reference>
<dbReference type="Gramene" id="TuG1812G0400001859.01.T03">
    <property type="protein sequence ID" value="TuG1812G0400001859.01.T03.cds250364"/>
    <property type="gene ID" value="TuG1812G0400001859.01"/>
</dbReference>
<feature type="compositionally biased region" description="Polar residues" evidence="1">
    <location>
        <begin position="109"/>
        <end position="121"/>
    </location>
</feature>
<dbReference type="Gramene" id="TuG1812G0400001859.01.T01">
    <property type="protein sequence ID" value="TuG1812G0400001859.01.T01.cds250364"/>
    <property type="gene ID" value="TuG1812G0400001859.01"/>
</dbReference>
<evidence type="ECO:0000256" key="1">
    <source>
        <dbReference type="SAM" id="MobiDB-lite"/>
    </source>
</evidence>
<accession>A0A8R7Q528</accession>
<dbReference type="EnsemblPlants" id="TuG1812G0400001859.01.T01">
    <property type="protein sequence ID" value="TuG1812G0400001859.01.T01.cds250364"/>
    <property type="gene ID" value="TuG1812G0400001859.01"/>
</dbReference>
<feature type="compositionally biased region" description="Low complexity" evidence="1">
    <location>
        <begin position="26"/>
        <end position="41"/>
    </location>
</feature>
<dbReference type="EnsemblPlants" id="TuG1812G0400001859.01.T02">
    <property type="protein sequence ID" value="TuG1812G0400001859.01.T02.cds250364"/>
    <property type="gene ID" value="TuG1812G0400001859.01"/>
</dbReference>
<sequence length="121" mass="12999">AAAPFGQKPSRRPRPRRRPSCRHPSFRACAAHHPSLLSSSPIAPPIHPSPTTPDPCATHLSPCSAPSLIKPKNRSPPPPVDPVEPESLPHPPRSLKPMATPLAMGVGDQLQTQTTDCPRDR</sequence>
<feature type="compositionally biased region" description="Pro residues" evidence="1">
    <location>
        <begin position="74"/>
        <end position="94"/>
    </location>
</feature>
<proteinExistence type="predicted"/>
<feature type="region of interest" description="Disordered" evidence="1">
    <location>
        <begin position="1"/>
        <end position="121"/>
    </location>
</feature>
<dbReference type="AlphaFoldDB" id="A0A8R7Q528"/>
<feature type="compositionally biased region" description="Pro residues" evidence="1">
    <location>
        <begin position="42"/>
        <end position="53"/>
    </location>
</feature>
<organism evidence="2 3">
    <name type="scientific">Triticum urartu</name>
    <name type="common">Red wild einkorn</name>
    <name type="synonym">Crithodium urartu</name>
    <dbReference type="NCBI Taxonomy" id="4572"/>
    <lineage>
        <taxon>Eukaryota</taxon>
        <taxon>Viridiplantae</taxon>
        <taxon>Streptophyta</taxon>
        <taxon>Embryophyta</taxon>
        <taxon>Tracheophyta</taxon>
        <taxon>Spermatophyta</taxon>
        <taxon>Magnoliopsida</taxon>
        <taxon>Liliopsida</taxon>
        <taxon>Poales</taxon>
        <taxon>Poaceae</taxon>
        <taxon>BOP clade</taxon>
        <taxon>Pooideae</taxon>
        <taxon>Triticodae</taxon>
        <taxon>Triticeae</taxon>
        <taxon>Triticinae</taxon>
        <taxon>Triticum</taxon>
    </lineage>
</organism>
<protein>
    <submittedName>
        <fullName evidence="2">Uncharacterized protein</fullName>
    </submittedName>
</protein>
<name>A0A8R7Q528_TRIUA</name>
<dbReference type="Proteomes" id="UP000015106">
    <property type="component" value="Chromosome 4"/>
</dbReference>
<dbReference type="Gramene" id="TuG1812G0400001859.01.T02">
    <property type="protein sequence ID" value="TuG1812G0400001859.01.T02.cds250364"/>
    <property type="gene ID" value="TuG1812G0400001859.01"/>
</dbReference>
<evidence type="ECO:0000313" key="3">
    <source>
        <dbReference type="Proteomes" id="UP000015106"/>
    </source>
</evidence>
<feature type="compositionally biased region" description="Basic residues" evidence="1">
    <location>
        <begin position="9"/>
        <end position="25"/>
    </location>
</feature>
<evidence type="ECO:0000313" key="2">
    <source>
        <dbReference type="EnsemblPlants" id="TuG1812G0400001859.01.T01.cds250364"/>
    </source>
</evidence>
<dbReference type="EnsemblPlants" id="TuG1812G0400001859.01.T03">
    <property type="protein sequence ID" value="TuG1812G0400001859.01.T03.cds250364"/>
    <property type="gene ID" value="TuG1812G0400001859.01"/>
</dbReference>